<proteinExistence type="predicted"/>
<feature type="transmembrane region" description="Helical" evidence="1">
    <location>
        <begin position="57"/>
        <end position="75"/>
    </location>
</feature>
<evidence type="ECO:0000313" key="3">
    <source>
        <dbReference type="Proteomes" id="UP000182692"/>
    </source>
</evidence>
<feature type="transmembrane region" description="Helical" evidence="1">
    <location>
        <begin position="158"/>
        <end position="177"/>
    </location>
</feature>
<dbReference type="OrthoDB" id="8537043at2"/>
<feature type="transmembrane region" description="Helical" evidence="1">
    <location>
        <begin position="132"/>
        <end position="152"/>
    </location>
</feature>
<keyword evidence="1" id="KW-1133">Transmembrane helix</keyword>
<dbReference type="STRING" id="1121869.SAMN03084138_03752"/>
<accession>A0A1I5UWK9</accession>
<organism evidence="2 3">
    <name type="scientific">Enterovibrio norvegicus DSM 15893</name>
    <dbReference type="NCBI Taxonomy" id="1121869"/>
    <lineage>
        <taxon>Bacteria</taxon>
        <taxon>Pseudomonadati</taxon>
        <taxon>Pseudomonadota</taxon>
        <taxon>Gammaproteobacteria</taxon>
        <taxon>Vibrionales</taxon>
        <taxon>Vibrionaceae</taxon>
        <taxon>Enterovibrio</taxon>
    </lineage>
</organism>
<name>A0A1I5UWK9_9GAMM</name>
<keyword evidence="1" id="KW-0812">Transmembrane</keyword>
<evidence type="ECO:0000256" key="1">
    <source>
        <dbReference type="SAM" id="Phobius"/>
    </source>
</evidence>
<reference evidence="2 3" key="1">
    <citation type="submission" date="2016-10" db="EMBL/GenBank/DDBJ databases">
        <authorList>
            <person name="de Groot N.N."/>
        </authorList>
    </citation>
    <scope>NUCLEOTIDE SEQUENCE [LARGE SCALE GENOMIC DNA]</scope>
    <source>
        <strain evidence="2 3">DSM 15893</strain>
    </source>
</reference>
<dbReference type="AlphaFoldDB" id="A0A1I5UWK9"/>
<dbReference type="Proteomes" id="UP000182692">
    <property type="component" value="Unassembled WGS sequence"/>
</dbReference>
<feature type="transmembrane region" description="Helical" evidence="1">
    <location>
        <begin position="81"/>
        <end position="100"/>
    </location>
</feature>
<protein>
    <submittedName>
        <fullName evidence="2">Uncharacterized membrane protein</fullName>
    </submittedName>
</protein>
<dbReference type="GeneID" id="35873978"/>
<gene>
    <name evidence="2" type="ORF">SAMN03084138_03752</name>
</gene>
<evidence type="ECO:0000313" key="2">
    <source>
        <dbReference type="EMBL" id="SFP99608.1"/>
    </source>
</evidence>
<keyword evidence="1" id="KW-0472">Membrane</keyword>
<sequence length="184" mass="20165">MRLLTVLAGLLLLAYPLAVYAGLSNFGIAPLALVLVILFGFRIASGHLANRGPLKHLAVVTGAIGIVLVSLGYLFRQHDWLLFYPVAVNSVMLTAFAYSLTQSQSMIERLARLQDPDLPPSGVRYTRNVTKIWCVFFLVNGSIALATCFMPLTSWTLYNGLLSYVAAGVLFGIEFVVRKRVQTS</sequence>
<dbReference type="RefSeq" id="WP_017014413.1">
    <property type="nucleotide sequence ID" value="NZ_FOWR01000034.1"/>
</dbReference>
<dbReference type="EMBL" id="FOWR01000034">
    <property type="protein sequence ID" value="SFP99608.1"/>
    <property type="molecule type" value="Genomic_DNA"/>
</dbReference>
<feature type="transmembrane region" description="Helical" evidence="1">
    <location>
        <begin position="28"/>
        <end position="45"/>
    </location>
</feature>